<comment type="caution">
    <text evidence="2">The sequence shown here is derived from an EMBL/GenBank/DDBJ whole genome shotgun (WGS) entry which is preliminary data.</text>
</comment>
<keyword evidence="3" id="KW-1185">Reference proteome</keyword>
<keyword evidence="1" id="KW-0472">Membrane</keyword>
<dbReference type="Pfam" id="PF11174">
    <property type="entry name" value="DUF2970"/>
    <property type="match status" value="1"/>
</dbReference>
<dbReference type="OrthoDB" id="5625885at2"/>
<dbReference type="AlphaFoldDB" id="A0A244CNX7"/>
<keyword evidence="1" id="KW-1133">Transmembrane helix</keyword>
<protein>
    <recommendedName>
        <fullName evidence="4">DUF2970 domain-containing protein</fullName>
    </recommendedName>
</protein>
<dbReference type="RefSeq" id="WP_086744743.1">
    <property type="nucleotide sequence ID" value="NZ_MWPV01000004.1"/>
</dbReference>
<dbReference type="InterPro" id="IPR021344">
    <property type="entry name" value="DUF2970"/>
</dbReference>
<dbReference type="Proteomes" id="UP000194841">
    <property type="component" value="Unassembled WGS sequence"/>
</dbReference>
<name>A0A244CNX7_PSEDV</name>
<reference evidence="2 3" key="1">
    <citation type="submission" date="2017-02" db="EMBL/GenBank/DDBJ databases">
        <title>Pseudoalteromonas ulvae TC14 Genome.</title>
        <authorList>
            <person name="Molmeret M."/>
        </authorList>
    </citation>
    <scope>NUCLEOTIDE SEQUENCE [LARGE SCALE GENOMIC DNA]</scope>
    <source>
        <strain evidence="2">TC14</strain>
    </source>
</reference>
<evidence type="ECO:0000313" key="3">
    <source>
        <dbReference type="Proteomes" id="UP000194841"/>
    </source>
</evidence>
<evidence type="ECO:0000256" key="1">
    <source>
        <dbReference type="SAM" id="Phobius"/>
    </source>
</evidence>
<evidence type="ECO:0008006" key="4">
    <source>
        <dbReference type="Google" id="ProtNLM"/>
    </source>
</evidence>
<organism evidence="2 3">
    <name type="scientific">Pseudoalteromonas ulvae</name>
    <dbReference type="NCBI Taxonomy" id="107327"/>
    <lineage>
        <taxon>Bacteria</taxon>
        <taxon>Pseudomonadati</taxon>
        <taxon>Pseudomonadota</taxon>
        <taxon>Gammaproteobacteria</taxon>
        <taxon>Alteromonadales</taxon>
        <taxon>Pseudoalteromonadaceae</taxon>
        <taxon>Pseudoalteromonas</taxon>
    </lineage>
</organism>
<accession>A0A244CNX7</accession>
<proteinExistence type="predicted"/>
<keyword evidence="1" id="KW-0812">Transmembrane</keyword>
<sequence length="57" mass="6166">MLSTLQSIAAAAFGVQSERKRQADATEHSATKLIIVGIISLAVFIFSLYFLVQLILA</sequence>
<evidence type="ECO:0000313" key="2">
    <source>
        <dbReference type="EMBL" id="OUL57285.1"/>
    </source>
</evidence>
<feature type="transmembrane region" description="Helical" evidence="1">
    <location>
        <begin position="33"/>
        <end position="56"/>
    </location>
</feature>
<dbReference type="EMBL" id="MWPV01000004">
    <property type="protein sequence ID" value="OUL57285.1"/>
    <property type="molecule type" value="Genomic_DNA"/>
</dbReference>
<gene>
    <name evidence="2" type="ORF">B1199_14050</name>
</gene>